<keyword evidence="2" id="KW-1185">Reference proteome</keyword>
<sequence>MRKQSLFAAAIVVSMLFGACKKEKSPETGATRTAEEFLEKFGAQEQSFSFNASALPKTITLAGGTKITIPAGAFTRNGTPVTGALEVNVTEFLTRSSLIRSGVNTNHISGLLLESQGSLFIDVSNNGQAVDQALQAPLNIAVPAKGDGFTLLWAGVDTVQGNQFAWQAPPNNGQQQQRETKAVEGFYNFDFGQIGWVNCDIFYGNSSPKTTVRVEVLNNPGAMASFRASSGETFVFFCAKGANVVAQIYTPGGTNKVKSYDNSMPVGTEGRLLAFSIKDGKYYLAQKDITISAGLSEAVTLIETTEASIQAAMDALNTY</sequence>
<accession>A0ABY6IYQ4</accession>
<dbReference type="EMBL" id="CP107006">
    <property type="protein sequence ID" value="UYQ91037.1"/>
    <property type="molecule type" value="Genomic_DNA"/>
</dbReference>
<name>A0ABY6IYQ4_9BACT</name>
<dbReference type="RefSeq" id="WP_264279525.1">
    <property type="nucleotide sequence ID" value="NZ_CP107006.1"/>
</dbReference>
<proteinExistence type="predicted"/>
<dbReference type="PROSITE" id="PS51257">
    <property type="entry name" value="PROKAR_LIPOPROTEIN"/>
    <property type="match status" value="1"/>
</dbReference>
<reference evidence="1" key="1">
    <citation type="submission" date="2022-10" db="EMBL/GenBank/DDBJ databases">
        <title>Chitinophaga sp. nov., isolated from soil.</title>
        <authorList>
            <person name="Jeon C.O."/>
        </authorList>
    </citation>
    <scope>NUCLEOTIDE SEQUENCE</scope>
    <source>
        <strain evidence="1">R8</strain>
    </source>
</reference>
<gene>
    <name evidence="1" type="ORF">MKQ68_13130</name>
</gene>
<evidence type="ECO:0000313" key="1">
    <source>
        <dbReference type="EMBL" id="UYQ91037.1"/>
    </source>
</evidence>
<dbReference type="Proteomes" id="UP001162741">
    <property type="component" value="Chromosome"/>
</dbReference>
<protein>
    <submittedName>
        <fullName evidence="1">Uncharacterized protein</fullName>
    </submittedName>
</protein>
<evidence type="ECO:0000313" key="2">
    <source>
        <dbReference type="Proteomes" id="UP001162741"/>
    </source>
</evidence>
<organism evidence="1 2">
    <name type="scientific">Chitinophaga horti</name>
    <dbReference type="NCBI Taxonomy" id="2920382"/>
    <lineage>
        <taxon>Bacteria</taxon>
        <taxon>Pseudomonadati</taxon>
        <taxon>Bacteroidota</taxon>
        <taxon>Chitinophagia</taxon>
        <taxon>Chitinophagales</taxon>
        <taxon>Chitinophagaceae</taxon>
        <taxon>Chitinophaga</taxon>
    </lineage>
</organism>